<dbReference type="InterPro" id="IPR000719">
    <property type="entry name" value="Prot_kinase_dom"/>
</dbReference>
<dbReference type="SUPFAM" id="SSF56112">
    <property type="entry name" value="Protein kinase-like (PK-like)"/>
    <property type="match status" value="1"/>
</dbReference>
<dbReference type="Pfam" id="PF24883">
    <property type="entry name" value="NPHP3_N"/>
    <property type="match status" value="1"/>
</dbReference>
<feature type="compositionally biased region" description="Pro residues" evidence="2">
    <location>
        <begin position="24"/>
        <end position="40"/>
    </location>
</feature>
<dbReference type="Gene3D" id="3.40.50.300">
    <property type="entry name" value="P-loop containing nucleotide triphosphate hydrolases"/>
    <property type="match status" value="1"/>
</dbReference>
<gene>
    <name evidence="4" type="ORF">JAAARDRAFT_46586</name>
</gene>
<proteinExistence type="predicted"/>
<dbReference type="Gene3D" id="1.10.510.10">
    <property type="entry name" value="Transferase(Phosphotransferase) domain 1"/>
    <property type="match status" value="2"/>
</dbReference>
<evidence type="ECO:0000256" key="2">
    <source>
        <dbReference type="SAM" id="MobiDB-lite"/>
    </source>
</evidence>
<dbReference type="PANTHER" id="PTHR10039">
    <property type="entry name" value="AMELOGENIN"/>
    <property type="match status" value="1"/>
</dbReference>
<evidence type="ECO:0000256" key="1">
    <source>
        <dbReference type="ARBA" id="ARBA00022737"/>
    </source>
</evidence>
<dbReference type="CDD" id="cd21037">
    <property type="entry name" value="MLKL_NTD"/>
    <property type="match status" value="1"/>
</dbReference>
<dbReference type="GO" id="GO:0004672">
    <property type="term" value="F:protein kinase activity"/>
    <property type="evidence" value="ECO:0007669"/>
    <property type="project" value="InterPro"/>
</dbReference>
<dbReference type="GO" id="GO:0005524">
    <property type="term" value="F:ATP binding"/>
    <property type="evidence" value="ECO:0007669"/>
    <property type="project" value="InterPro"/>
</dbReference>
<protein>
    <recommendedName>
        <fullName evidence="3">Protein kinase domain-containing protein</fullName>
    </recommendedName>
</protein>
<dbReference type="InterPro" id="IPR027417">
    <property type="entry name" value="P-loop_NTPase"/>
</dbReference>
<keyword evidence="5" id="KW-1185">Reference proteome</keyword>
<dbReference type="PANTHER" id="PTHR10039:SF17">
    <property type="entry name" value="FUNGAL STAND N-TERMINAL GOODBYE DOMAIN-CONTAINING PROTEIN-RELATED"/>
    <property type="match status" value="1"/>
</dbReference>
<reference evidence="5" key="1">
    <citation type="journal article" date="2014" name="Proc. Natl. Acad. Sci. U.S.A.">
        <title>Extensive sampling of basidiomycete genomes demonstrates inadequacy of the white-rot/brown-rot paradigm for wood decay fungi.</title>
        <authorList>
            <person name="Riley R."/>
            <person name="Salamov A.A."/>
            <person name="Brown D.W."/>
            <person name="Nagy L.G."/>
            <person name="Floudas D."/>
            <person name="Held B.W."/>
            <person name="Levasseur A."/>
            <person name="Lombard V."/>
            <person name="Morin E."/>
            <person name="Otillar R."/>
            <person name="Lindquist E.A."/>
            <person name="Sun H."/>
            <person name="LaButti K.M."/>
            <person name="Schmutz J."/>
            <person name="Jabbour D."/>
            <person name="Luo H."/>
            <person name="Baker S.E."/>
            <person name="Pisabarro A.G."/>
            <person name="Walton J.D."/>
            <person name="Blanchette R.A."/>
            <person name="Henrissat B."/>
            <person name="Martin F."/>
            <person name="Cullen D."/>
            <person name="Hibbett D.S."/>
            <person name="Grigoriev I.V."/>
        </authorList>
    </citation>
    <scope>NUCLEOTIDE SEQUENCE [LARGE SCALE GENOMIC DNA]</scope>
    <source>
        <strain evidence="5">MUCL 33604</strain>
    </source>
</reference>
<dbReference type="PROSITE" id="PS50011">
    <property type="entry name" value="PROTEIN_KINASE_DOM"/>
    <property type="match status" value="1"/>
</dbReference>
<evidence type="ECO:0000313" key="5">
    <source>
        <dbReference type="Proteomes" id="UP000027265"/>
    </source>
</evidence>
<evidence type="ECO:0000259" key="3">
    <source>
        <dbReference type="PROSITE" id="PS50011"/>
    </source>
</evidence>
<dbReference type="Proteomes" id="UP000027265">
    <property type="component" value="Unassembled WGS sequence"/>
</dbReference>
<organism evidence="4 5">
    <name type="scientific">Jaapia argillacea MUCL 33604</name>
    <dbReference type="NCBI Taxonomy" id="933084"/>
    <lineage>
        <taxon>Eukaryota</taxon>
        <taxon>Fungi</taxon>
        <taxon>Dikarya</taxon>
        <taxon>Basidiomycota</taxon>
        <taxon>Agaricomycotina</taxon>
        <taxon>Agaricomycetes</taxon>
        <taxon>Agaricomycetidae</taxon>
        <taxon>Jaapiales</taxon>
        <taxon>Jaapiaceae</taxon>
        <taxon>Jaapia</taxon>
    </lineage>
</organism>
<dbReference type="InterPro" id="IPR011009">
    <property type="entry name" value="Kinase-like_dom_sf"/>
</dbReference>
<sequence>MRERDKFLRSVTPKFLSSRSLSPTPTPTPPVPLNPAPSQPLPELVSLSRDPDLPAFVTSVGQEVAAALKDIGEVLGHFPFVKTIGGLTVQILKIVEQVSDNPETWKRLADYTLQTFRVLVDRLGRAPDGVELDIQRSCDSFARSLTDLLNRAKSKQNENMSLRLAHHELDQGLQAEFYTLLHELCKIFQLDVALSTNLMVAAMKQDVKKIPDKIEEVDAHVKDVHADVKEMAELNLLSHLRALLVEGAEWRNTLTCCEDTREKILREIEQWSFLATAPTSPIAYLCGVAGLGKTTIAHTVARSLHNCQLLGGSFFFSRDYAPRRTGFNTWATIAYHLAYRHQSFRIRLCDVLKQPIPSTSERQFDELLLGPLKASELPPSPFVIVMDALDECDDAVDILQSFCRELDCLRGHIQLFLTSRPEPQFDKIIPSKETLHLYIDLRAPSNQDDLGRYLDTRMRTICTDNEGIKLLRWPNPQLRQDLLDGASGLFIWASTVCDFLEQSHDLDEDLRLILNPPDDVKDDPEEKLEAVYRVVLEQAYSHLKRSVYRDNFRPLLAAIMCVAKPLSLGDLSSLVGIKDVDAKVIVESLHAVLHSPLNPVSRSNREEKTVQVVHPSFYRYVTDPTKKSPVPVSIRHTHLWLASRYLELIDALLGKSAASPGPACHLSLQMIENVDADELYKIHASLSTKTTIDLNSLAAILDSTFVVSMPETDSQELVDLLQRILQFFDEHNYYCRHATPSLPLHFVEVRNSPGSQTILHGILFSVVVASKHLLVLPGIELRDGEGGYGRVLFGTWVGRNVAVKRIGHYGSPYKGKLNNVWSTILSLRPEIHLLQALFREVLIWKRLSSPYILPCLGVSDLFPDLLIIVSPWMEHGSVLEYTWNMGLSSKEVDGLLEKIAEGLEYLHREGILHGDLRGLYTGAQPFGNIHELRVWWAVKEGERPKGPTQDECQGRILHSELWELITRCWSQEPESRPDMEEVVAQMGRIVG</sequence>
<accession>A0A067PW86</accession>
<dbReference type="AlphaFoldDB" id="A0A067PW86"/>
<dbReference type="OrthoDB" id="5967843at2759"/>
<name>A0A067PW86_9AGAM</name>
<dbReference type="InParanoid" id="A0A067PW86"/>
<dbReference type="InterPro" id="IPR059179">
    <property type="entry name" value="MLKL-like_MCAfunc"/>
</dbReference>
<feature type="region of interest" description="Disordered" evidence="2">
    <location>
        <begin position="1"/>
        <end position="43"/>
    </location>
</feature>
<dbReference type="HOGENOM" id="CLU_301488_0_0_1"/>
<feature type="domain" description="Protein kinase" evidence="3">
    <location>
        <begin position="777"/>
        <end position="991"/>
    </location>
</feature>
<dbReference type="STRING" id="933084.A0A067PW86"/>
<dbReference type="EMBL" id="KL197716">
    <property type="protein sequence ID" value="KDQ58954.1"/>
    <property type="molecule type" value="Genomic_DNA"/>
</dbReference>
<dbReference type="SUPFAM" id="SSF52540">
    <property type="entry name" value="P-loop containing nucleoside triphosphate hydrolases"/>
    <property type="match status" value="1"/>
</dbReference>
<keyword evidence="1" id="KW-0677">Repeat</keyword>
<evidence type="ECO:0000313" key="4">
    <source>
        <dbReference type="EMBL" id="KDQ58954.1"/>
    </source>
</evidence>
<dbReference type="Pfam" id="PF00069">
    <property type="entry name" value="Pkinase"/>
    <property type="match status" value="1"/>
</dbReference>
<dbReference type="InterPro" id="IPR056884">
    <property type="entry name" value="NPHP3-like_N"/>
</dbReference>